<name>A0A1G6YSM2_9ACTN</name>
<keyword evidence="3" id="KW-1185">Reference proteome</keyword>
<feature type="region of interest" description="Disordered" evidence="1">
    <location>
        <begin position="20"/>
        <end position="102"/>
    </location>
</feature>
<feature type="compositionally biased region" description="Basic and acidic residues" evidence="1">
    <location>
        <begin position="68"/>
        <end position="102"/>
    </location>
</feature>
<reference evidence="3" key="1">
    <citation type="submission" date="2016-10" db="EMBL/GenBank/DDBJ databases">
        <authorList>
            <person name="Varghese N."/>
            <person name="Submissions S."/>
        </authorList>
    </citation>
    <scope>NUCLEOTIDE SEQUENCE [LARGE SCALE GENOMIC DNA]</scope>
    <source>
        <strain evidence="3">CGMCC 4.3516</strain>
    </source>
</reference>
<proteinExistence type="predicted"/>
<organism evidence="2 3">
    <name type="scientific">Glycomyces harbinensis</name>
    <dbReference type="NCBI Taxonomy" id="58114"/>
    <lineage>
        <taxon>Bacteria</taxon>
        <taxon>Bacillati</taxon>
        <taxon>Actinomycetota</taxon>
        <taxon>Actinomycetes</taxon>
        <taxon>Glycomycetales</taxon>
        <taxon>Glycomycetaceae</taxon>
        <taxon>Glycomyces</taxon>
    </lineage>
</organism>
<accession>A0A1G6YSM2</accession>
<evidence type="ECO:0000256" key="1">
    <source>
        <dbReference type="SAM" id="MobiDB-lite"/>
    </source>
</evidence>
<evidence type="ECO:0000313" key="3">
    <source>
        <dbReference type="Proteomes" id="UP000198949"/>
    </source>
</evidence>
<dbReference type="STRING" id="58114.SAMN05216270_109148"/>
<sequence length="258" mass="29314">MPKGKMIRAALDFFRIGKKRKGRGLDKGKGPDTTPDVTTEPKGWTHPTNPNAKLSPEANAAADQFLKNARDTEARVTPKMDQLAKDLPADLLGREHRLKTEDSLKEKVYRTMRDDGVDHDTALKRMNDSVRYTVQHSPDGYSDGVKKTHKLLEDSGFEADPKQFKNKWNENGTYQGINSTWTDPKTGTQFEVQHHTEQSFWAKDAGTHHLYDEMKSIGDKSSPRYQELVQQQKDVFNNVQRPPGVQDLKIDQLGNRRG</sequence>
<protein>
    <submittedName>
        <fullName evidence="2">Uncharacterized protein</fullName>
    </submittedName>
</protein>
<evidence type="ECO:0000313" key="2">
    <source>
        <dbReference type="EMBL" id="SDD93272.1"/>
    </source>
</evidence>
<dbReference type="RefSeq" id="WP_091037380.1">
    <property type="nucleotide sequence ID" value="NZ_FNAD01000009.1"/>
</dbReference>
<dbReference type="AlphaFoldDB" id="A0A1G6YSM2"/>
<gene>
    <name evidence="2" type="ORF">SAMN05216270_109148</name>
</gene>
<feature type="region of interest" description="Disordered" evidence="1">
    <location>
        <begin position="235"/>
        <end position="258"/>
    </location>
</feature>
<dbReference type="EMBL" id="FNAD01000009">
    <property type="protein sequence ID" value="SDD93272.1"/>
    <property type="molecule type" value="Genomic_DNA"/>
</dbReference>
<dbReference type="OrthoDB" id="5524878at2"/>
<dbReference type="Proteomes" id="UP000198949">
    <property type="component" value="Unassembled WGS sequence"/>
</dbReference>